<protein>
    <submittedName>
        <fullName evidence="2">Uncharacterized protein</fullName>
    </submittedName>
</protein>
<evidence type="ECO:0000256" key="1">
    <source>
        <dbReference type="SAM" id="SignalP"/>
    </source>
</evidence>
<feature type="non-terminal residue" evidence="2">
    <location>
        <position position="1"/>
    </location>
</feature>
<evidence type="ECO:0000313" key="2">
    <source>
        <dbReference type="EMBL" id="KAF4690662.1"/>
    </source>
</evidence>
<proteinExistence type="predicted"/>
<name>A0A7J6P3J5_PEROL</name>
<keyword evidence="1" id="KW-0732">Signal</keyword>
<reference evidence="2 3" key="1">
    <citation type="submission" date="2020-04" db="EMBL/GenBank/DDBJ databases">
        <title>Perkinsus olseni comparative genomics.</title>
        <authorList>
            <person name="Bogema D.R."/>
        </authorList>
    </citation>
    <scope>NUCLEOTIDE SEQUENCE [LARGE SCALE GENOMIC DNA]</scope>
    <source>
        <strain evidence="2 3">ATCC PRA-207</strain>
    </source>
</reference>
<dbReference type="Proteomes" id="UP000553632">
    <property type="component" value="Unassembled WGS sequence"/>
</dbReference>
<keyword evidence="3" id="KW-1185">Reference proteome</keyword>
<evidence type="ECO:0000313" key="3">
    <source>
        <dbReference type="Proteomes" id="UP000553632"/>
    </source>
</evidence>
<feature type="non-terminal residue" evidence="2">
    <location>
        <position position="161"/>
    </location>
</feature>
<gene>
    <name evidence="2" type="ORF">FOZ63_015202</name>
</gene>
<dbReference type="AlphaFoldDB" id="A0A7J6P3J5"/>
<comment type="caution">
    <text evidence="2">The sequence shown here is derived from an EMBL/GenBank/DDBJ whole genome shotgun (WGS) entry which is preliminary data.</text>
</comment>
<feature type="signal peptide" evidence="1">
    <location>
        <begin position="1"/>
        <end position="26"/>
    </location>
</feature>
<accession>A0A7J6P3J5</accession>
<sequence length="161" mass="18074">FSGMRSSVFRSVGLLIGALLLLVVSASKNDYACHFPDDPQQPISCLVSAVKESIFFDMFDYQGPYYYSEHTMTADEDGIKRYSSVTCTVIRARPSNSHRRTIGSRRERRNFFKPTGSCDIEWLRGAGLVAYTAGSNGCMVDMPRGDGVARRHFKRLTVKEL</sequence>
<feature type="chain" id="PRO_5029643521" evidence="1">
    <location>
        <begin position="27"/>
        <end position="161"/>
    </location>
</feature>
<organism evidence="2 3">
    <name type="scientific">Perkinsus olseni</name>
    <name type="common">Perkinsus atlanticus</name>
    <dbReference type="NCBI Taxonomy" id="32597"/>
    <lineage>
        <taxon>Eukaryota</taxon>
        <taxon>Sar</taxon>
        <taxon>Alveolata</taxon>
        <taxon>Perkinsozoa</taxon>
        <taxon>Perkinsea</taxon>
        <taxon>Perkinsida</taxon>
        <taxon>Perkinsidae</taxon>
        <taxon>Perkinsus</taxon>
    </lineage>
</organism>
<dbReference type="EMBL" id="JABANO010039689">
    <property type="protein sequence ID" value="KAF4690662.1"/>
    <property type="molecule type" value="Genomic_DNA"/>
</dbReference>